<accession>A0A395MED5</accession>
<dbReference type="PANTHER" id="PTHR33488:SF2">
    <property type="entry name" value="EARLY ENDOSOME ANTIGEN 1-LIKE"/>
    <property type="match status" value="1"/>
</dbReference>
<proteinExistence type="predicted"/>
<comment type="caution">
    <text evidence="2">The sequence shown here is derived from an EMBL/GenBank/DDBJ whole genome shotgun (WGS) entry which is preliminary data.</text>
</comment>
<dbReference type="EMBL" id="PXXK01000346">
    <property type="protein sequence ID" value="RFN45623.1"/>
    <property type="molecule type" value="Genomic_DNA"/>
</dbReference>
<sequence>MPQDDNELRAILEYQANRQQAHDITKQVTNEIKNSLVFHTSWDQFLQTAPTAFSSIGACFVASSSPNAQVHLNPPKNKAFQYLRFNSLQANLVECGNMGRMAFMETESKMGAITLTTQGVIEKINDIIRTIYDPQSATRMLRPQFQTVSRGAEDCLQASIAMDQKFTDWLLFACELYVGCVRQESTTREEDLSNEICLAAENTCVDLQKSAEDENGKSQELLAKQVDAVANASKKASDEFPSGWDMMGQQIVSDLAGAVTSALNAAIPTLTNSLTPMVKPSAGIIPVPKDATDPAYTVVQMISAFLSTLHVIVAGQKDGGINWEMAKSSYSSKFGESSTINFVIEMLRDAKQRFRSLATSQEPSQTLMQVLNVSLQIAQALQAAVKSNSYQGKDNTEVRRWQADFAEVYARANTLLATTRTIPGTAANGIPLMSSSEGPSPREARTTATSAQEQAVLETSRNRLATTKEMLTATRENYSNSSNMLSQQQNKLADIQATLANLATSSISLSIKLITELKDQIISLIRFFMAIRPVLDICIGFCVEPFIETIKAMTSGDDDRNKAFHVGNCTLIDLQRGQVFSAALTLRSYLTVFGEIAKMWITLSQEVAMPGLKICDEISYTAEERNPEALARKMRMLSQWSGEATDRVKRIAGERQREIMDGMESRIDDFAETTRDISVPSASTVKAIEADTQATREAAQNWIEQSAKASALSRFGT</sequence>
<dbReference type="PANTHER" id="PTHR33488">
    <property type="entry name" value="ZGC:162509"/>
    <property type="match status" value="1"/>
</dbReference>
<evidence type="ECO:0000313" key="2">
    <source>
        <dbReference type="EMBL" id="RFN45623.1"/>
    </source>
</evidence>
<evidence type="ECO:0000256" key="1">
    <source>
        <dbReference type="SAM" id="MobiDB-lite"/>
    </source>
</evidence>
<protein>
    <submittedName>
        <fullName evidence="2">Uncharacterized protein</fullName>
    </submittedName>
</protein>
<evidence type="ECO:0000313" key="3">
    <source>
        <dbReference type="Proteomes" id="UP000265631"/>
    </source>
</evidence>
<dbReference type="Proteomes" id="UP000265631">
    <property type="component" value="Unassembled WGS sequence"/>
</dbReference>
<keyword evidence="3" id="KW-1185">Reference proteome</keyword>
<gene>
    <name evidence="2" type="ORF">FIE12Z_10125</name>
</gene>
<reference evidence="2 3" key="1">
    <citation type="journal article" date="2018" name="PLoS Pathog.">
        <title>Evolution of structural diversity of trichothecenes, a family of toxins produced by plant pathogenic and entomopathogenic fungi.</title>
        <authorList>
            <person name="Proctor R.H."/>
            <person name="McCormick S.P."/>
            <person name="Kim H.S."/>
            <person name="Cardoza R.E."/>
            <person name="Stanley A.M."/>
            <person name="Lindo L."/>
            <person name="Kelly A."/>
            <person name="Brown D.W."/>
            <person name="Lee T."/>
            <person name="Vaughan M.M."/>
            <person name="Alexander N.J."/>
            <person name="Busman M."/>
            <person name="Gutierrez S."/>
        </authorList>
    </citation>
    <scope>NUCLEOTIDE SEQUENCE [LARGE SCALE GENOMIC DNA]</scope>
    <source>
        <strain evidence="2 3">NRRL 13405</strain>
    </source>
</reference>
<organism evidence="2 3">
    <name type="scientific">Fusarium flagelliforme</name>
    <dbReference type="NCBI Taxonomy" id="2675880"/>
    <lineage>
        <taxon>Eukaryota</taxon>
        <taxon>Fungi</taxon>
        <taxon>Dikarya</taxon>
        <taxon>Ascomycota</taxon>
        <taxon>Pezizomycotina</taxon>
        <taxon>Sordariomycetes</taxon>
        <taxon>Hypocreomycetidae</taxon>
        <taxon>Hypocreales</taxon>
        <taxon>Nectriaceae</taxon>
        <taxon>Fusarium</taxon>
        <taxon>Fusarium incarnatum-equiseti species complex</taxon>
    </lineage>
</organism>
<dbReference type="AlphaFoldDB" id="A0A395MED5"/>
<dbReference type="STRING" id="2594813.A0A395MED5"/>
<name>A0A395MED5_9HYPO</name>
<feature type="region of interest" description="Disordered" evidence="1">
    <location>
        <begin position="427"/>
        <end position="454"/>
    </location>
</feature>